<dbReference type="GO" id="GO:0003700">
    <property type="term" value="F:DNA-binding transcription factor activity"/>
    <property type="evidence" value="ECO:0007669"/>
    <property type="project" value="TreeGrafter"/>
</dbReference>
<dbReference type="GO" id="GO:0005634">
    <property type="term" value="C:nucleus"/>
    <property type="evidence" value="ECO:0007669"/>
    <property type="project" value="UniProtKB-SubCell"/>
</dbReference>
<feature type="compositionally biased region" description="Basic and acidic residues" evidence="6">
    <location>
        <begin position="161"/>
        <end position="171"/>
    </location>
</feature>
<evidence type="ECO:0000313" key="9">
    <source>
        <dbReference type="Proteomes" id="UP001055439"/>
    </source>
</evidence>
<keyword evidence="9" id="KW-1185">Reference proteome</keyword>
<dbReference type="SMART" id="SM00353">
    <property type="entry name" value="HLH"/>
    <property type="match status" value="1"/>
</dbReference>
<dbReference type="Proteomes" id="UP001055439">
    <property type="component" value="Chromosome 6"/>
</dbReference>
<dbReference type="PROSITE" id="PS50888">
    <property type="entry name" value="BHLH"/>
    <property type="match status" value="1"/>
</dbReference>
<dbReference type="FunFam" id="4.10.280.10:FF:000002">
    <property type="entry name" value="Basic helix-loop-helix transcription factor"/>
    <property type="match status" value="1"/>
</dbReference>
<dbReference type="InterPro" id="IPR036638">
    <property type="entry name" value="HLH_DNA-bd_sf"/>
</dbReference>
<evidence type="ECO:0000256" key="6">
    <source>
        <dbReference type="SAM" id="MobiDB-lite"/>
    </source>
</evidence>
<dbReference type="Pfam" id="PF00010">
    <property type="entry name" value="HLH"/>
    <property type="match status" value="1"/>
</dbReference>
<evidence type="ECO:0000256" key="3">
    <source>
        <dbReference type="ARBA" id="ARBA00023015"/>
    </source>
</evidence>
<evidence type="ECO:0000256" key="2">
    <source>
        <dbReference type="ARBA" id="ARBA00005510"/>
    </source>
</evidence>
<evidence type="ECO:0000256" key="4">
    <source>
        <dbReference type="ARBA" id="ARBA00023163"/>
    </source>
</evidence>
<dbReference type="SUPFAM" id="SSF47459">
    <property type="entry name" value="HLH, helix-loop-helix DNA-binding domain"/>
    <property type="match status" value="1"/>
</dbReference>
<evidence type="ECO:0000256" key="1">
    <source>
        <dbReference type="ARBA" id="ARBA00004123"/>
    </source>
</evidence>
<feature type="region of interest" description="Disordered" evidence="6">
    <location>
        <begin position="70"/>
        <end position="171"/>
    </location>
</feature>
<feature type="compositionally biased region" description="Basic and acidic residues" evidence="6">
    <location>
        <begin position="119"/>
        <end position="151"/>
    </location>
</feature>
<dbReference type="EMBL" id="CP097508">
    <property type="protein sequence ID" value="URE08311.1"/>
    <property type="molecule type" value="Genomic_DNA"/>
</dbReference>
<dbReference type="InterPro" id="IPR024097">
    <property type="entry name" value="bHLH_ZIP_TF"/>
</dbReference>
<keyword evidence="4" id="KW-0804">Transcription</keyword>
<dbReference type="PANTHER" id="PTHR12565:SF431">
    <property type="entry name" value="TRANSCRIPTION FACTOR BHLH137"/>
    <property type="match status" value="1"/>
</dbReference>
<sequence>MAFSYHEHHHPSLVDFAYLPCTPTEIPFLPQGLGDVTDSASSCFLHCCSQLPVADATGFGSSGPVDIAGVKPPSVANQVGHAPMVGEPSDGVAPKPQGSGEKKRKIDKDETGSISGQAKEGKISKQRRLRETDDKKPKADDTKASKTRRESPAGYIHVRARRGEATDSHSLAERVRREKISERMKVLQSLVPGCEKVTAKALMLDEIINYVQSLQNQVEFLSMKLASLNPMVYFGADSDEYMSQPEVGNWQKMMKLQRAAGSMPLPMSSSTVQANQLQPIALQNGQVMRRSAHFFLQGQGTTAFPQGGGSYMMQAMGDQREDTNSSSFQ</sequence>
<protein>
    <submittedName>
        <fullName evidence="8">HLH</fullName>
    </submittedName>
</protein>
<evidence type="ECO:0000259" key="7">
    <source>
        <dbReference type="PROSITE" id="PS50888"/>
    </source>
</evidence>
<comment type="similarity">
    <text evidence="2">Belongs to the bHLH protein family.</text>
</comment>
<feature type="domain" description="BHLH" evidence="7">
    <location>
        <begin position="164"/>
        <end position="214"/>
    </location>
</feature>
<reference evidence="8" key="1">
    <citation type="submission" date="2022-05" db="EMBL/GenBank/DDBJ databases">
        <title>The Musa troglodytarum L. genome provides insights into the mechanism of non-climacteric behaviour and enrichment of carotenoids.</title>
        <authorList>
            <person name="Wang J."/>
        </authorList>
    </citation>
    <scope>NUCLEOTIDE SEQUENCE</scope>
    <source>
        <tissue evidence="8">Leaf</tissue>
    </source>
</reference>
<dbReference type="InterPro" id="IPR011598">
    <property type="entry name" value="bHLH_dom"/>
</dbReference>
<dbReference type="PANTHER" id="PTHR12565">
    <property type="entry name" value="STEROL REGULATORY ELEMENT-BINDING PROTEIN"/>
    <property type="match status" value="1"/>
</dbReference>
<dbReference type="OrthoDB" id="1928604at2759"/>
<comment type="subcellular location">
    <subcellularLocation>
        <location evidence="1">Nucleus</location>
    </subcellularLocation>
</comment>
<evidence type="ECO:0000313" key="8">
    <source>
        <dbReference type="EMBL" id="URE08311.1"/>
    </source>
</evidence>
<feature type="compositionally biased region" description="Basic and acidic residues" evidence="6">
    <location>
        <begin position="100"/>
        <end position="111"/>
    </location>
</feature>
<dbReference type="Gene3D" id="4.10.280.10">
    <property type="entry name" value="Helix-loop-helix DNA-binding domain"/>
    <property type="match status" value="1"/>
</dbReference>
<name>A0A9E7G3P9_9LILI</name>
<dbReference type="AlphaFoldDB" id="A0A9E7G3P9"/>
<evidence type="ECO:0000256" key="5">
    <source>
        <dbReference type="ARBA" id="ARBA00023242"/>
    </source>
</evidence>
<keyword evidence="3" id="KW-0805">Transcription regulation</keyword>
<accession>A0A9E7G3P9</accession>
<proteinExistence type="inferred from homology"/>
<gene>
    <name evidence="8" type="ORF">MUK42_24618</name>
</gene>
<dbReference type="GO" id="GO:0046983">
    <property type="term" value="F:protein dimerization activity"/>
    <property type="evidence" value="ECO:0007669"/>
    <property type="project" value="InterPro"/>
</dbReference>
<organism evidence="8 9">
    <name type="scientific">Musa troglodytarum</name>
    <name type="common">fe'i banana</name>
    <dbReference type="NCBI Taxonomy" id="320322"/>
    <lineage>
        <taxon>Eukaryota</taxon>
        <taxon>Viridiplantae</taxon>
        <taxon>Streptophyta</taxon>
        <taxon>Embryophyta</taxon>
        <taxon>Tracheophyta</taxon>
        <taxon>Spermatophyta</taxon>
        <taxon>Magnoliopsida</taxon>
        <taxon>Liliopsida</taxon>
        <taxon>Zingiberales</taxon>
        <taxon>Musaceae</taxon>
        <taxon>Musa</taxon>
    </lineage>
</organism>
<dbReference type="CDD" id="cd18919">
    <property type="entry name" value="bHLH_AtBPE_like"/>
    <property type="match status" value="1"/>
</dbReference>
<keyword evidence="5" id="KW-0539">Nucleus</keyword>